<dbReference type="InterPro" id="IPR036388">
    <property type="entry name" value="WH-like_DNA-bd_sf"/>
</dbReference>
<evidence type="ECO:0000256" key="1">
    <source>
        <dbReference type="ARBA" id="ARBA00005820"/>
    </source>
</evidence>
<feature type="DNA-binding region" description="OmpR/PhoB-type" evidence="5">
    <location>
        <begin position="1"/>
        <end position="95"/>
    </location>
</feature>
<dbReference type="GO" id="GO:0003677">
    <property type="term" value="F:DNA binding"/>
    <property type="evidence" value="ECO:0007669"/>
    <property type="project" value="UniProtKB-UniRule"/>
</dbReference>
<proteinExistence type="inferred from homology"/>
<name>A0A1K1S1Q2_9PSEU</name>
<dbReference type="InterPro" id="IPR005158">
    <property type="entry name" value="BTAD"/>
</dbReference>
<dbReference type="InterPro" id="IPR051677">
    <property type="entry name" value="AfsR-DnrI-RedD_regulator"/>
</dbReference>
<dbReference type="PROSITE" id="PS51755">
    <property type="entry name" value="OMPR_PHOB"/>
    <property type="match status" value="1"/>
</dbReference>
<dbReference type="CDD" id="cd15831">
    <property type="entry name" value="BTAD"/>
    <property type="match status" value="1"/>
</dbReference>
<accession>A0A1K1S1Q2</accession>
<evidence type="ECO:0000256" key="2">
    <source>
        <dbReference type="ARBA" id="ARBA00023015"/>
    </source>
</evidence>
<dbReference type="InterPro" id="IPR001867">
    <property type="entry name" value="OmpR/PhoB-type_DNA-bd"/>
</dbReference>
<keyword evidence="2" id="KW-0805">Transcription regulation</keyword>
<keyword evidence="4" id="KW-0804">Transcription</keyword>
<dbReference type="SUPFAM" id="SSF48452">
    <property type="entry name" value="TPR-like"/>
    <property type="match status" value="1"/>
</dbReference>
<dbReference type="STRING" id="546364.SAMN04489730_4485"/>
<evidence type="ECO:0000256" key="3">
    <source>
        <dbReference type="ARBA" id="ARBA00023125"/>
    </source>
</evidence>
<dbReference type="Pfam" id="PF03704">
    <property type="entry name" value="BTAD"/>
    <property type="match status" value="1"/>
</dbReference>
<dbReference type="PANTHER" id="PTHR35807:SF1">
    <property type="entry name" value="TRANSCRIPTIONAL REGULATOR REDD"/>
    <property type="match status" value="1"/>
</dbReference>
<evidence type="ECO:0000256" key="4">
    <source>
        <dbReference type="ARBA" id="ARBA00023163"/>
    </source>
</evidence>
<dbReference type="Pfam" id="PF00486">
    <property type="entry name" value="Trans_reg_C"/>
    <property type="match status" value="1"/>
</dbReference>
<evidence type="ECO:0000256" key="5">
    <source>
        <dbReference type="PROSITE-ProRule" id="PRU01091"/>
    </source>
</evidence>
<sequence>MSFGVLGPLEVREPGGAEVRVGTGKPAALLSALLVHANAWVSVDELIAMIWQEQDVPPSAERNLKTYVWRLRRALPAPAAGPRIESTARAYRIRVDPGELDVDEAQRLFEAAGRTGDPEAAAGLLTEALRLWRGRPYGGTGWAAPAVGFAEQLHRRIRNRLADLYAGTGRHDEAAVLARALVTEDPLREDSWTRLVLALHHGGRRAEALEAFESARAVLLAELGVEPGPALAAAHRRVLRGDRPGGAPGDLARIEDLLVGAVRAIETAVRLADRIGVTVPALPALPVAVGGVPA</sequence>
<gene>
    <name evidence="7" type="ORF">SAMN04489730_4485</name>
</gene>
<comment type="similarity">
    <text evidence="1">Belongs to the AfsR/DnrI/RedD regulatory family.</text>
</comment>
<dbReference type="PANTHER" id="PTHR35807">
    <property type="entry name" value="TRANSCRIPTIONAL REGULATOR REDD-RELATED"/>
    <property type="match status" value="1"/>
</dbReference>
<protein>
    <submittedName>
        <fullName evidence="7">DNA-binding transcriptional activator of the SARP family</fullName>
    </submittedName>
</protein>
<dbReference type="InterPro" id="IPR016032">
    <property type="entry name" value="Sig_transdc_resp-reg_C-effctor"/>
</dbReference>
<keyword evidence="3 5" id="KW-0238">DNA-binding</keyword>
<evidence type="ECO:0000313" key="8">
    <source>
        <dbReference type="Proteomes" id="UP000182740"/>
    </source>
</evidence>
<dbReference type="GO" id="GO:0006355">
    <property type="term" value="P:regulation of DNA-templated transcription"/>
    <property type="evidence" value="ECO:0007669"/>
    <property type="project" value="InterPro"/>
</dbReference>
<dbReference type="Gene3D" id="1.10.10.10">
    <property type="entry name" value="Winged helix-like DNA-binding domain superfamily/Winged helix DNA-binding domain"/>
    <property type="match status" value="1"/>
</dbReference>
<dbReference type="Proteomes" id="UP000182740">
    <property type="component" value="Unassembled WGS sequence"/>
</dbReference>
<evidence type="ECO:0000313" key="7">
    <source>
        <dbReference type="EMBL" id="SFW78273.1"/>
    </source>
</evidence>
<dbReference type="SMART" id="SM01043">
    <property type="entry name" value="BTAD"/>
    <property type="match status" value="1"/>
</dbReference>
<dbReference type="SUPFAM" id="SSF46894">
    <property type="entry name" value="C-terminal effector domain of the bipartite response regulators"/>
    <property type="match status" value="1"/>
</dbReference>
<feature type="domain" description="OmpR/PhoB-type" evidence="6">
    <location>
        <begin position="1"/>
        <end position="95"/>
    </location>
</feature>
<dbReference type="EMBL" id="FPJG01000006">
    <property type="protein sequence ID" value="SFW78273.1"/>
    <property type="molecule type" value="Genomic_DNA"/>
</dbReference>
<dbReference type="RefSeq" id="WP_072478106.1">
    <property type="nucleotide sequence ID" value="NZ_FPJG01000006.1"/>
</dbReference>
<dbReference type="InterPro" id="IPR011990">
    <property type="entry name" value="TPR-like_helical_dom_sf"/>
</dbReference>
<dbReference type="AlphaFoldDB" id="A0A1K1S1Q2"/>
<dbReference type="GO" id="GO:0000160">
    <property type="term" value="P:phosphorelay signal transduction system"/>
    <property type="evidence" value="ECO:0007669"/>
    <property type="project" value="InterPro"/>
</dbReference>
<evidence type="ECO:0000259" key="6">
    <source>
        <dbReference type="PROSITE" id="PS51755"/>
    </source>
</evidence>
<organism evidence="7 8">
    <name type="scientific">Amycolatopsis australiensis</name>
    <dbReference type="NCBI Taxonomy" id="546364"/>
    <lineage>
        <taxon>Bacteria</taxon>
        <taxon>Bacillati</taxon>
        <taxon>Actinomycetota</taxon>
        <taxon>Actinomycetes</taxon>
        <taxon>Pseudonocardiales</taxon>
        <taxon>Pseudonocardiaceae</taxon>
        <taxon>Amycolatopsis</taxon>
    </lineage>
</organism>
<dbReference type="SMART" id="SM00862">
    <property type="entry name" value="Trans_reg_C"/>
    <property type="match status" value="1"/>
</dbReference>
<keyword evidence="8" id="KW-1185">Reference proteome</keyword>
<reference evidence="8" key="1">
    <citation type="submission" date="2016-11" db="EMBL/GenBank/DDBJ databases">
        <authorList>
            <person name="Varghese N."/>
            <person name="Submissions S."/>
        </authorList>
    </citation>
    <scope>NUCLEOTIDE SEQUENCE [LARGE SCALE GENOMIC DNA]</scope>
    <source>
        <strain evidence="8">DSM 44671</strain>
    </source>
</reference>
<dbReference type="Gene3D" id="1.25.40.10">
    <property type="entry name" value="Tetratricopeptide repeat domain"/>
    <property type="match status" value="1"/>
</dbReference>